<reference evidence="1" key="1">
    <citation type="submission" date="2022-01" db="EMBL/GenBank/DDBJ databases">
        <title>Comparative genomics reveals a dynamic genome evolution in the ectomycorrhizal milk-cap (Lactarius) mushrooms.</title>
        <authorList>
            <consortium name="DOE Joint Genome Institute"/>
            <person name="Lebreton A."/>
            <person name="Tang N."/>
            <person name="Kuo A."/>
            <person name="LaButti K."/>
            <person name="Drula E."/>
            <person name="Barry K."/>
            <person name="Clum A."/>
            <person name="Lipzen A."/>
            <person name="Mousain D."/>
            <person name="Ng V."/>
            <person name="Wang R."/>
            <person name="Wang X."/>
            <person name="Dai Y."/>
            <person name="Henrissat B."/>
            <person name="Grigoriev I.V."/>
            <person name="Guerin-Laguette A."/>
            <person name="Yu F."/>
            <person name="Martin F.M."/>
        </authorList>
    </citation>
    <scope>NUCLEOTIDE SEQUENCE</scope>
    <source>
        <strain evidence="1">QP</strain>
    </source>
</reference>
<evidence type="ECO:0000313" key="1">
    <source>
        <dbReference type="EMBL" id="KAH8987168.1"/>
    </source>
</evidence>
<dbReference type="AlphaFoldDB" id="A0AAD4LD69"/>
<organism evidence="1 2">
    <name type="scientific">Lactarius akahatsu</name>
    <dbReference type="NCBI Taxonomy" id="416441"/>
    <lineage>
        <taxon>Eukaryota</taxon>
        <taxon>Fungi</taxon>
        <taxon>Dikarya</taxon>
        <taxon>Basidiomycota</taxon>
        <taxon>Agaricomycotina</taxon>
        <taxon>Agaricomycetes</taxon>
        <taxon>Russulales</taxon>
        <taxon>Russulaceae</taxon>
        <taxon>Lactarius</taxon>
    </lineage>
</organism>
<protein>
    <submittedName>
        <fullName evidence="1">Uncharacterized protein</fullName>
    </submittedName>
</protein>
<name>A0AAD4LD69_9AGAM</name>
<accession>A0AAD4LD69</accession>
<keyword evidence="2" id="KW-1185">Reference proteome</keyword>
<sequence length="253" mass="28711">MPLVSLDQALDLEFQAGEGHASGSWDKLIFTNKIKGCDYKVSHRMSHPIEWLHLSAPSSQPFCPAKYTTGQSRPPRLHKLVIVVDNPHFEEAILLQRIANHATETDTYNPIEHRYGLPATPERSKKHALRVCIYVRWDRVRSADTRGRTRTLRGRDPPGLEALPKAAVHKSLEGDVLRAYSDAQRTRWPQDESAYVIIAEAGNRNVEEGDAREGRLGCRERTVSHPGMRRRSAWVREAAARRRDLRGCRGGRN</sequence>
<comment type="caution">
    <text evidence="1">The sequence shown here is derived from an EMBL/GenBank/DDBJ whole genome shotgun (WGS) entry which is preliminary data.</text>
</comment>
<gene>
    <name evidence="1" type="ORF">EDB92DRAFT_1818016</name>
</gene>
<evidence type="ECO:0000313" key="2">
    <source>
        <dbReference type="Proteomes" id="UP001201163"/>
    </source>
</evidence>
<dbReference type="EMBL" id="JAKELL010000049">
    <property type="protein sequence ID" value="KAH8987168.1"/>
    <property type="molecule type" value="Genomic_DNA"/>
</dbReference>
<dbReference type="Proteomes" id="UP001201163">
    <property type="component" value="Unassembled WGS sequence"/>
</dbReference>
<proteinExistence type="predicted"/>